<dbReference type="PANTHER" id="PTHR11232">
    <property type="entry name" value="PHOSPHOTYROSINE INTERACTION DOMAIN-CONTAINING FAMILY MEMBER"/>
    <property type="match status" value="1"/>
</dbReference>
<name>A0ABM1T8G7_LIMPO</name>
<dbReference type="PANTHER" id="PTHR11232:SF57">
    <property type="entry name" value="RE46159P"/>
    <property type="match status" value="1"/>
</dbReference>
<sequence>MDSNEHSHCEDSHDDFGLVNNSKDSAAKISTDKLPDGQKPNKTPTSSKTAADNSSVKSKLPTTNSKNIDEQGVKLPRTFVVKYLGKRDARGLWGIKNTRKPVDDMVAASRANQSETPLPFIQLEVSLDGVTISAMPQNKNPNFDKGTYPIDSISYGVQDLVYTRIFAMIVVHDTKDVFRNHPFECHAYVCDKHRSARELTMALAAAFRAFSETAKKKGFKKNPKKFAIDLRKSEELQAEIDEAKDDDSEV</sequence>
<dbReference type="InterPro" id="IPR006020">
    <property type="entry name" value="PTB/PI_dom"/>
</dbReference>
<dbReference type="InterPro" id="IPR011993">
    <property type="entry name" value="PH-like_dom_sf"/>
</dbReference>
<evidence type="ECO:0000313" key="3">
    <source>
        <dbReference type="Proteomes" id="UP000694941"/>
    </source>
</evidence>
<proteinExistence type="predicted"/>
<organism evidence="3 4">
    <name type="scientific">Limulus polyphemus</name>
    <name type="common">Atlantic horseshoe crab</name>
    <dbReference type="NCBI Taxonomy" id="6850"/>
    <lineage>
        <taxon>Eukaryota</taxon>
        <taxon>Metazoa</taxon>
        <taxon>Ecdysozoa</taxon>
        <taxon>Arthropoda</taxon>
        <taxon>Chelicerata</taxon>
        <taxon>Merostomata</taxon>
        <taxon>Xiphosura</taxon>
        <taxon>Limulidae</taxon>
        <taxon>Limulus</taxon>
    </lineage>
</organism>
<feature type="domain" description="PID" evidence="2">
    <location>
        <begin position="78"/>
        <end position="221"/>
    </location>
</feature>
<dbReference type="Gene3D" id="2.30.29.30">
    <property type="entry name" value="Pleckstrin-homology domain (PH domain)/Phosphotyrosine-binding domain (PTB)"/>
    <property type="match status" value="1"/>
</dbReference>
<accession>A0ABM1T8G7</accession>
<feature type="compositionally biased region" description="Polar residues" evidence="1">
    <location>
        <begin position="40"/>
        <end position="66"/>
    </location>
</feature>
<dbReference type="GeneID" id="106468160"/>
<evidence type="ECO:0000259" key="2">
    <source>
        <dbReference type="Pfam" id="PF14719"/>
    </source>
</evidence>
<dbReference type="InterPro" id="IPR051133">
    <property type="entry name" value="Adapter_Engulfment-Domain"/>
</dbReference>
<reference evidence="4" key="1">
    <citation type="submission" date="2025-08" db="UniProtKB">
        <authorList>
            <consortium name="RefSeq"/>
        </authorList>
    </citation>
    <scope>IDENTIFICATION</scope>
    <source>
        <tissue evidence="4">Muscle</tissue>
    </source>
</reference>
<dbReference type="RefSeq" id="XP_022252173.1">
    <property type="nucleotide sequence ID" value="XM_022396465.1"/>
</dbReference>
<dbReference type="Pfam" id="PF14719">
    <property type="entry name" value="PID_2"/>
    <property type="match status" value="1"/>
</dbReference>
<protein>
    <submittedName>
        <fullName evidence="4">Low density lipoprotein receptor adapter protein 1-like</fullName>
    </submittedName>
</protein>
<dbReference type="SUPFAM" id="SSF50729">
    <property type="entry name" value="PH domain-like"/>
    <property type="match status" value="1"/>
</dbReference>
<dbReference type="CDD" id="cd13160">
    <property type="entry name" value="PTB_LDLRAP_insect-like"/>
    <property type="match status" value="1"/>
</dbReference>
<dbReference type="Proteomes" id="UP000694941">
    <property type="component" value="Unplaced"/>
</dbReference>
<evidence type="ECO:0000313" key="4">
    <source>
        <dbReference type="RefSeq" id="XP_022252173.1"/>
    </source>
</evidence>
<gene>
    <name evidence="4" type="primary">LOC106468160</name>
</gene>
<feature type="compositionally biased region" description="Basic and acidic residues" evidence="1">
    <location>
        <begin position="1"/>
        <end position="16"/>
    </location>
</feature>
<evidence type="ECO:0000256" key="1">
    <source>
        <dbReference type="SAM" id="MobiDB-lite"/>
    </source>
</evidence>
<keyword evidence="3" id="KW-1185">Reference proteome</keyword>
<feature type="region of interest" description="Disordered" evidence="1">
    <location>
        <begin position="1"/>
        <end position="69"/>
    </location>
</feature>